<gene>
    <name evidence="2" type="ordered locus">SULAZ_0241</name>
</gene>
<organism evidence="2 3">
    <name type="scientific">Sulfurihydrogenibium azorense (strain DSM 15241 / OCM 825 / Az-Fu1)</name>
    <dbReference type="NCBI Taxonomy" id="204536"/>
    <lineage>
        <taxon>Bacteria</taxon>
        <taxon>Pseudomonadati</taxon>
        <taxon>Aquificota</taxon>
        <taxon>Aquificia</taxon>
        <taxon>Aquificales</taxon>
        <taxon>Hydrogenothermaceae</taxon>
        <taxon>Sulfurihydrogenibium</taxon>
    </lineage>
</organism>
<feature type="transmembrane region" description="Helical" evidence="1">
    <location>
        <begin position="39"/>
        <end position="59"/>
    </location>
</feature>
<protein>
    <submittedName>
        <fullName evidence="2">Putative NADH dehydrogenase subunit 6</fullName>
    </submittedName>
</protein>
<feature type="transmembrane region" description="Helical" evidence="1">
    <location>
        <begin position="66"/>
        <end position="85"/>
    </location>
</feature>
<sequence length="110" mass="12794">MNETLVDRRKKYFASLFSIFIWFAVLILLRVPLNPNFSFFSPAFLVILLTAFIPSLLIFKKKSNYNLTLILAYIPALVGFITSIIFNNSVYFLISFPIFLLGYIIIFPKR</sequence>
<dbReference type="RefSeq" id="WP_012673637.1">
    <property type="nucleotide sequence ID" value="NC_012438.1"/>
</dbReference>
<dbReference type="KEGG" id="saf:SULAZ_0241"/>
<dbReference type="HOGENOM" id="CLU_2169764_0_0_0"/>
<dbReference type="AlphaFoldDB" id="C1DT00"/>
<reference evidence="2 3" key="1">
    <citation type="journal article" date="2009" name="J. Bacteriol.">
        <title>Complete and draft genome sequences of six members of the Aquificales.</title>
        <authorList>
            <person name="Reysenbach A.L."/>
            <person name="Hamamura N."/>
            <person name="Podar M."/>
            <person name="Griffiths E."/>
            <person name="Ferreira S."/>
            <person name="Hochstein R."/>
            <person name="Heidelberg J."/>
            <person name="Johnson J."/>
            <person name="Mead D."/>
            <person name="Pohorille A."/>
            <person name="Sarmiento M."/>
            <person name="Schweighofer K."/>
            <person name="Seshadri R."/>
            <person name="Voytek M.A."/>
        </authorList>
    </citation>
    <scope>NUCLEOTIDE SEQUENCE [LARGE SCALE GENOMIC DNA]</scope>
    <source>
        <strain evidence="3">Az-Fu1 / DSM 15241 / OCM 825</strain>
    </source>
</reference>
<dbReference type="EMBL" id="CP001229">
    <property type="protein sequence ID" value="ACN98312.1"/>
    <property type="molecule type" value="Genomic_DNA"/>
</dbReference>
<evidence type="ECO:0000313" key="2">
    <source>
        <dbReference type="EMBL" id="ACN98312.1"/>
    </source>
</evidence>
<name>C1DT00_SULAA</name>
<feature type="transmembrane region" description="Helical" evidence="1">
    <location>
        <begin position="12"/>
        <end position="33"/>
    </location>
</feature>
<feature type="transmembrane region" description="Helical" evidence="1">
    <location>
        <begin position="91"/>
        <end position="108"/>
    </location>
</feature>
<keyword evidence="1" id="KW-0472">Membrane</keyword>
<keyword evidence="1" id="KW-1133">Transmembrane helix</keyword>
<evidence type="ECO:0000313" key="3">
    <source>
        <dbReference type="Proteomes" id="UP000001369"/>
    </source>
</evidence>
<evidence type="ECO:0000256" key="1">
    <source>
        <dbReference type="SAM" id="Phobius"/>
    </source>
</evidence>
<dbReference type="Proteomes" id="UP000001369">
    <property type="component" value="Chromosome"/>
</dbReference>
<keyword evidence="3" id="KW-1185">Reference proteome</keyword>
<proteinExistence type="predicted"/>
<dbReference type="STRING" id="204536.SULAZ_0241"/>
<accession>C1DT00</accession>
<dbReference type="OrthoDB" id="9837267at2"/>
<keyword evidence="1" id="KW-0812">Transmembrane</keyword>